<dbReference type="Gene3D" id="3.30.70.1660">
    <property type="match status" value="1"/>
</dbReference>
<dbReference type="FunFam" id="3.30.160.20:FF:000010">
    <property type="entry name" value="Peptide chain release factor 2"/>
    <property type="match status" value="1"/>
</dbReference>
<keyword evidence="4 6" id="KW-0488">Methylation</keyword>
<feature type="domain" description="Prokaryotic-type class I peptide chain release factors" evidence="7">
    <location>
        <begin position="245"/>
        <end position="261"/>
    </location>
</feature>
<accession>A0A9D2K587</accession>
<evidence type="ECO:0000256" key="6">
    <source>
        <dbReference type="HAMAP-Rule" id="MF_00094"/>
    </source>
</evidence>
<gene>
    <name evidence="6 8" type="primary">prfB</name>
    <name evidence="8" type="ORF">IAA17_00070</name>
</gene>
<dbReference type="Proteomes" id="UP000824101">
    <property type="component" value="Unassembled WGS sequence"/>
</dbReference>
<dbReference type="SMART" id="SM00937">
    <property type="entry name" value="PCRF"/>
    <property type="match status" value="1"/>
</dbReference>
<dbReference type="Gene3D" id="3.30.160.20">
    <property type="match status" value="1"/>
</dbReference>
<name>A0A9D2K587_9FIRM</name>
<comment type="similarity">
    <text evidence="2 6">Belongs to the prokaryotic/mitochondrial release factor family.</text>
</comment>
<dbReference type="PROSITE" id="PS00745">
    <property type="entry name" value="RF_PROK_I"/>
    <property type="match status" value="1"/>
</dbReference>
<dbReference type="PANTHER" id="PTHR43116">
    <property type="entry name" value="PEPTIDE CHAIN RELEASE FACTOR 2"/>
    <property type="match status" value="1"/>
</dbReference>
<evidence type="ECO:0000259" key="7">
    <source>
        <dbReference type="PROSITE" id="PS00745"/>
    </source>
</evidence>
<comment type="caution">
    <text evidence="8">The sequence shown here is derived from an EMBL/GenBank/DDBJ whole genome shotgun (WGS) entry which is preliminary data.</text>
</comment>
<dbReference type="SUPFAM" id="SSF75620">
    <property type="entry name" value="Release factor"/>
    <property type="match status" value="1"/>
</dbReference>
<dbReference type="Pfam" id="PF00472">
    <property type="entry name" value="RF-1"/>
    <property type="match status" value="1"/>
</dbReference>
<dbReference type="InterPro" id="IPR004374">
    <property type="entry name" value="PrfB"/>
</dbReference>
<evidence type="ECO:0000313" key="8">
    <source>
        <dbReference type="EMBL" id="HIZ78173.1"/>
    </source>
</evidence>
<reference evidence="8" key="1">
    <citation type="journal article" date="2021" name="PeerJ">
        <title>Extensive microbial diversity within the chicken gut microbiome revealed by metagenomics and culture.</title>
        <authorList>
            <person name="Gilroy R."/>
            <person name="Ravi A."/>
            <person name="Getino M."/>
            <person name="Pursley I."/>
            <person name="Horton D.L."/>
            <person name="Alikhan N.F."/>
            <person name="Baker D."/>
            <person name="Gharbi K."/>
            <person name="Hall N."/>
            <person name="Watson M."/>
            <person name="Adriaenssens E.M."/>
            <person name="Foster-Nyarko E."/>
            <person name="Jarju S."/>
            <person name="Secka A."/>
            <person name="Antonio M."/>
            <person name="Oren A."/>
            <person name="Chaudhuri R.R."/>
            <person name="La Ragione R."/>
            <person name="Hildebrand F."/>
            <person name="Pallen M.J."/>
        </authorList>
    </citation>
    <scope>NUCLEOTIDE SEQUENCE</scope>
    <source>
        <strain evidence="8">ChiBcec1-1093</strain>
    </source>
</reference>
<comment type="PTM">
    <text evidence="6">Methylated by PrmC. Methylation increases the termination efficiency of RF2.</text>
</comment>
<protein>
    <recommendedName>
        <fullName evidence="3 6">Peptide chain release factor 2</fullName>
        <shortName evidence="6">RF-2</shortName>
    </recommendedName>
</protein>
<comment type="function">
    <text evidence="1 6">Peptide chain release factor 2 directs the termination of translation in response to the peptide chain termination codons UGA and UAA.</text>
</comment>
<dbReference type="Pfam" id="PF03462">
    <property type="entry name" value="PCRF"/>
    <property type="match status" value="1"/>
</dbReference>
<keyword evidence="5 6" id="KW-0648">Protein biosynthesis</keyword>
<dbReference type="InterPro" id="IPR005139">
    <property type="entry name" value="PCRF"/>
</dbReference>
<dbReference type="InterPro" id="IPR000352">
    <property type="entry name" value="Pep_chain_release_fac_I"/>
</dbReference>
<evidence type="ECO:0000256" key="3">
    <source>
        <dbReference type="ARBA" id="ARBA00019192"/>
    </source>
</evidence>
<dbReference type="GO" id="GO:0016149">
    <property type="term" value="F:translation release factor activity, codon specific"/>
    <property type="evidence" value="ECO:0007669"/>
    <property type="project" value="UniProtKB-UniRule"/>
</dbReference>
<proteinExistence type="inferred from homology"/>
<evidence type="ECO:0000256" key="4">
    <source>
        <dbReference type="ARBA" id="ARBA00022481"/>
    </source>
</evidence>
<dbReference type="HAMAP" id="MF_00094">
    <property type="entry name" value="Rel_fac_2"/>
    <property type="match status" value="1"/>
</dbReference>
<evidence type="ECO:0000256" key="5">
    <source>
        <dbReference type="ARBA" id="ARBA00022917"/>
    </source>
</evidence>
<feature type="modified residue" description="N5-methylglutamine" evidence="6">
    <location>
        <position position="252"/>
    </location>
</feature>
<evidence type="ECO:0000256" key="2">
    <source>
        <dbReference type="ARBA" id="ARBA00010835"/>
    </source>
</evidence>
<dbReference type="PANTHER" id="PTHR43116:SF3">
    <property type="entry name" value="CLASS I PEPTIDE CHAIN RELEASE FACTOR"/>
    <property type="match status" value="1"/>
</dbReference>
<dbReference type="GO" id="GO:0005737">
    <property type="term" value="C:cytoplasm"/>
    <property type="evidence" value="ECO:0007669"/>
    <property type="project" value="UniProtKB-SubCell"/>
</dbReference>
<evidence type="ECO:0000256" key="1">
    <source>
        <dbReference type="ARBA" id="ARBA00002613"/>
    </source>
</evidence>
<dbReference type="NCBIfam" id="TIGR00020">
    <property type="entry name" value="prfB"/>
    <property type="match status" value="1"/>
</dbReference>
<dbReference type="InterPro" id="IPR045853">
    <property type="entry name" value="Pep_chain_release_fac_I_sf"/>
</dbReference>
<dbReference type="AlphaFoldDB" id="A0A9D2K587"/>
<reference evidence="8" key="2">
    <citation type="submission" date="2021-04" db="EMBL/GenBank/DDBJ databases">
        <authorList>
            <person name="Gilroy R."/>
        </authorList>
    </citation>
    <scope>NUCLEOTIDE SEQUENCE</scope>
    <source>
        <strain evidence="8">ChiBcec1-1093</strain>
    </source>
</reference>
<evidence type="ECO:0000313" key="9">
    <source>
        <dbReference type="Proteomes" id="UP000824101"/>
    </source>
</evidence>
<sequence>MVELDQFKYKLSTFQKPLVEVRDSLNLDSKEKRIAELDKYMEEPDFWNDPDRSTKLMKEAKNLKDTVEGFRKLETEYEEIGLLIEMGNEENDASVIPEVEEMMNAFEEKLETLRISTLLSGQYDSANAILRLNAGAGGTESCDWCGMLYRMYCRWADSKGFSTEVLDFLDGEEAGIKSVTVQINGENAYGYLRSEHGVHRLVRISPFNAAGKRQTSFVSCDVMPDIEEDLDVEIDPDDLRIDTYRSSGAGGQHVNKTSSAIRITHIPTGIVVQCQNERSQFQNKDKAMQMLKAKLFMLKQQENAEKLSDIRGDVKEIGWGSQIRSYVLQPYTMVKDHRTGCESGNAQAVLDGGLDPFISAYLKWQSLGGKPQDDGGEM</sequence>
<dbReference type="Gene3D" id="1.20.58.410">
    <property type="entry name" value="Release factor"/>
    <property type="match status" value="1"/>
</dbReference>
<organism evidence="8 9">
    <name type="scientific">Candidatus Lachnoclostridium stercorigallinarum</name>
    <dbReference type="NCBI Taxonomy" id="2838634"/>
    <lineage>
        <taxon>Bacteria</taxon>
        <taxon>Bacillati</taxon>
        <taxon>Bacillota</taxon>
        <taxon>Clostridia</taxon>
        <taxon>Lachnospirales</taxon>
        <taxon>Lachnospiraceae</taxon>
    </lineage>
</organism>
<comment type="subcellular location">
    <subcellularLocation>
        <location evidence="6">Cytoplasm</location>
    </subcellularLocation>
</comment>
<keyword evidence="6" id="KW-0963">Cytoplasm</keyword>
<dbReference type="EMBL" id="DXBC01000001">
    <property type="protein sequence ID" value="HIZ78173.1"/>
    <property type="molecule type" value="Genomic_DNA"/>
</dbReference>